<keyword evidence="2" id="KW-1185">Reference proteome</keyword>
<name>A0A371G3D5_MUCPR</name>
<dbReference type="AlphaFoldDB" id="A0A371G3D5"/>
<gene>
    <name evidence="1" type="ORF">CR513_33770</name>
</gene>
<comment type="caution">
    <text evidence="1">The sequence shown here is derived from an EMBL/GenBank/DDBJ whole genome shotgun (WGS) entry which is preliminary data.</text>
</comment>
<dbReference type="Proteomes" id="UP000257109">
    <property type="component" value="Unassembled WGS sequence"/>
</dbReference>
<sequence>MKHLIILSHQELTFHLKSDIGQEDDPQNRTTKKVKRKVPKKEAESVLQGVEVGEGLKEKSYKDSLMIFEFFNPVLQDFAYNEEEEEMPEDRWYKGDSGNKEFSFCSIVPILDKDFEVWCTPWMGSLVVYVLGKRFTLVDDYKHALFEGPWMIAYHYLMVQRWIPAFIESAKKIKKITIKVCFPCLPIELYHETFLRSAKSLLGTILKIDKLTSIHTRGKFKDLC</sequence>
<dbReference type="PANTHER" id="PTHR31286">
    <property type="entry name" value="GLYCINE-RICH CELL WALL STRUCTURAL PROTEIN 1.8-LIKE"/>
    <property type="match status" value="1"/>
</dbReference>
<evidence type="ECO:0000313" key="1">
    <source>
        <dbReference type="EMBL" id="RDX85084.1"/>
    </source>
</evidence>
<protein>
    <submittedName>
        <fullName evidence="1">Uncharacterized protein</fullName>
    </submittedName>
</protein>
<feature type="non-terminal residue" evidence="1">
    <location>
        <position position="1"/>
    </location>
</feature>
<dbReference type="EMBL" id="QJKJ01006876">
    <property type="protein sequence ID" value="RDX85084.1"/>
    <property type="molecule type" value="Genomic_DNA"/>
</dbReference>
<dbReference type="OrthoDB" id="1096772at2759"/>
<reference evidence="1" key="1">
    <citation type="submission" date="2018-05" db="EMBL/GenBank/DDBJ databases">
        <title>Draft genome of Mucuna pruriens seed.</title>
        <authorList>
            <person name="Nnadi N.E."/>
            <person name="Vos R."/>
            <person name="Hasami M.H."/>
            <person name="Devisetty U.K."/>
            <person name="Aguiy J.C."/>
        </authorList>
    </citation>
    <scope>NUCLEOTIDE SEQUENCE [LARGE SCALE GENOMIC DNA]</scope>
    <source>
        <strain evidence="1">JCA_2017</strain>
    </source>
</reference>
<dbReference type="InterPro" id="IPR040256">
    <property type="entry name" value="At4g02000-like"/>
</dbReference>
<evidence type="ECO:0000313" key="2">
    <source>
        <dbReference type="Proteomes" id="UP000257109"/>
    </source>
</evidence>
<proteinExistence type="predicted"/>
<accession>A0A371G3D5</accession>
<dbReference type="PANTHER" id="PTHR31286:SF99">
    <property type="entry name" value="DUF4283 DOMAIN-CONTAINING PROTEIN"/>
    <property type="match status" value="1"/>
</dbReference>
<organism evidence="1 2">
    <name type="scientific">Mucuna pruriens</name>
    <name type="common">Velvet bean</name>
    <name type="synonym">Dolichos pruriens</name>
    <dbReference type="NCBI Taxonomy" id="157652"/>
    <lineage>
        <taxon>Eukaryota</taxon>
        <taxon>Viridiplantae</taxon>
        <taxon>Streptophyta</taxon>
        <taxon>Embryophyta</taxon>
        <taxon>Tracheophyta</taxon>
        <taxon>Spermatophyta</taxon>
        <taxon>Magnoliopsida</taxon>
        <taxon>eudicotyledons</taxon>
        <taxon>Gunneridae</taxon>
        <taxon>Pentapetalae</taxon>
        <taxon>rosids</taxon>
        <taxon>fabids</taxon>
        <taxon>Fabales</taxon>
        <taxon>Fabaceae</taxon>
        <taxon>Papilionoideae</taxon>
        <taxon>50 kb inversion clade</taxon>
        <taxon>NPAAA clade</taxon>
        <taxon>indigoferoid/millettioid clade</taxon>
        <taxon>Phaseoleae</taxon>
        <taxon>Mucuna</taxon>
    </lineage>
</organism>